<reference evidence="1" key="1">
    <citation type="submission" date="2023-04" db="EMBL/GenBank/DDBJ databases">
        <title>Phytophthora fragariaefolia NBRC 109709.</title>
        <authorList>
            <person name="Ichikawa N."/>
            <person name="Sato H."/>
            <person name="Tonouchi N."/>
        </authorList>
    </citation>
    <scope>NUCLEOTIDE SEQUENCE</scope>
    <source>
        <strain evidence="1">NBRC 109709</strain>
    </source>
</reference>
<protein>
    <submittedName>
        <fullName evidence="1">Unnamed protein product</fullName>
    </submittedName>
</protein>
<dbReference type="OrthoDB" id="104905at2759"/>
<sequence length="110" mass="12116">MCRHPGCSWKETLSHVLGYCPDTESAVRGRHDNALKLVINAIEATSRGRHDQAELLVDQTVPTHSGPALRPDLQLYNRTKRTVAIVDPAITYEDHRDDTAGSSAIARIAD</sequence>
<dbReference type="EMBL" id="BSXT01001466">
    <property type="protein sequence ID" value="GMF42714.1"/>
    <property type="molecule type" value="Genomic_DNA"/>
</dbReference>
<evidence type="ECO:0000313" key="2">
    <source>
        <dbReference type="Proteomes" id="UP001165121"/>
    </source>
</evidence>
<gene>
    <name evidence="1" type="ORF">Pfra01_001411300</name>
</gene>
<accession>A0A9W7CUT4</accession>
<keyword evidence="2" id="KW-1185">Reference proteome</keyword>
<organism evidence="1 2">
    <name type="scientific">Phytophthora fragariaefolia</name>
    <dbReference type="NCBI Taxonomy" id="1490495"/>
    <lineage>
        <taxon>Eukaryota</taxon>
        <taxon>Sar</taxon>
        <taxon>Stramenopiles</taxon>
        <taxon>Oomycota</taxon>
        <taxon>Peronosporomycetes</taxon>
        <taxon>Peronosporales</taxon>
        <taxon>Peronosporaceae</taxon>
        <taxon>Phytophthora</taxon>
    </lineage>
</organism>
<dbReference type="Proteomes" id="UP001165121">
    <property type="component" value="Unassembled WGS sequence"/>
</dbReference>
<name>A0A9W7CUT4_9STRA</name>
<evidence type="ECO:0000313" key="1">
    <source>
        <dbReference type="EMBL" id="GMF42714.1"/>
    </source>
</evidence>
<proteinExistence type="predicted"/>
<dbReference type="AlphaFoldDB" id="A0A9W7CUT4"/>
<comment type="caution">
    <text evidence="1">The sequence shown here is derived from an EMBL/GenBank/DDBJ whole genome shotgun (WGS) entry which is preliminary data.</text>
</comment>